<dbReference type="PANTHER" id="PTHR34817:SF2">
    <property type="entry name" value="NUCLEOTIDYLTRANSFERASE"/>
    <property type="match status" value="1"/>
</dbReference>
<dbReference type="InterPro" id="IPR018775">
    <property type="entry name" value="RlaP"/>
</dbReference>
<gene>
    <name evidence="1" type="ORF">SAMN02799615_04322</name>
</gene>
<dbReference type="STRING" id="500610.SAMN02799615_04322"/>
<evidence type="ECO:0000313" key="1">
    <source>
        <dbReference type="EMBL" id="SFF59784.1"/>
    </source>
</evidence>
<dbReference type="PANTHER" id="PTHR34817">
    <property type="entry name" value="NUCLEOTIDYLTRANSFERASE"/>
    <property type="match status" value="1"/>
</dbReference>
<dbReference type="RefSeq" id="WP_051548502.1">
    <property type="nucleotide sequence ID" value="NZ_FONH01000036.1"/>
</dbReference>
<dbReference type="InterPro" id="IPR043519">
    <property type="entry name" value="NT_sf"/>
</dbReference>
<dbReference type="Proteomes" id="UP000199477">
    <property type="component" value="Unassembled WGS sequence"/>
</dbReference>
<keyword evidence="2" id="KW-1185">Reference proteome</keyword>
<dbReference type="AlphaFoldDB" id="A0A1I2JYX9"/>
<evidence type="ECO:0000313" key="2">
    <source>
        <dbReference type="Proteomes" id="UP000199477"/>
    </source>
</evidence>
<name>A0A1I2JYX9_9GAMM</name>
<evidence type="ECO:0008006" key="3">
    <source>
        <dbReference type="Google" id="ProtNLM"/>
    </source>
</evidence>
<accession>A0A1I2JYX9</accession>
<dbReference type="EMBL" id="FONH01000036">
    <property type="protein sequence ID" value="SFF59784.1"/>
    <property type="molecule type" value="Genomic_DNA"/>
</dbReference>
<dbReference type="SUPFAM" id="SSF81301">
    <property type="entry name" value="Nucleotidyltransferase"/>
    <property type="match status" value="1"/>
</dbReference>
<reference evidence="2" key="1">
    <citation type="submission" date="2016-10" db="EMBL/GenBank/DDBJ databases">
        <authorList>
            <person name="Varghese N."/>
            <person name="Submissions S."/>
        </authorList>
    </citation>
    <scope>NUCLEOTIDE SEQUENCE [LARGE SCALE GENOMIC DNA]</scope>
    <source>
        <strain evidence="2">UNC178MFTsu3.1</strain>
    </source>
</reference>
<dbReference type="Pfam" id="PF10127">
    <property type="entry name" value="RlaP"/>
    <property type="match status" value="1"/>
</dbReference>
<protein>
    <recommendedName>
        <fullName evidence="3">Nucleotidyltransferase</fullName>
    </recommendedName>
</protein>
<organism evidence="1 2">
    <name type="scientific">Dyella marensis</name>
    <dbReference type="NCBI Taxonomy" id="500610"/>
    <lineage>
        <taxon>Bacteria</taxon>
        <taxon>Pseudomonadati</taxon>
        <taxon>Pseudomonadota</taxon>
        <taxon>Gammaproteobacteria</taxon>
        <taxon>Lysobacterales</taxon>
        <taxon>Rhodanobacteraceae</taxon>
        <taxon>Dyella</taxon>
    </lineage>
</organism>
<proteinExistence type="predicted"/>
<sequence length="253" mass="29357">MDAAIQSAIDDIEREHDVRVLYAAESGSRAWGFASPDSDYDVRFVYVHATDWYLQVFEQRDVIERMLPGDLDVSGWELRKALRLMTKCNLAFNEWFDSPIVYRADDAFAEQVRRLIARHFQPARALFHYLSMARNTHDEHLIDDTVRLKKLFYFLRPILACRWIEHARRQPPTRFAELLAAPWVSGEERSWIAELEARKALASEGDREALPAALRPWMRRQLDHFAAVGPGLASMMDVDEAALDATLQRWIRG</sequence>